<keyword evidence="2" id="KW-0732">Signal</keyword>
<evidence type="ECO:0000313" key="4">
    <source>
        <dbReference type="Proteomes" id="UP001519363"/>
    </source>
</evidence>
<evidence type="ECO:0000313" key="3">
    <source>
        <dbReference type="EMBL" id="MBP2474251.1"/>
    </source>
</evidence>
<protein>
    <submittedName>
        <fullName evidence="3">Uncharacterized protein</fullName>
    </submittedName>
</protein>
<name>A0ABS5ACE3_9PSEU</name>
<keyword evidence="4" id="KW-1185">Reference proteome</keyword>
<comment type="caution">
    <text evidence="3">The sequence shown here is derived from an EMBL/GenBank/DDBJ whole genome shotgun (WGS) entry which is preliminary data.</text>
</comment>
<sequence length="361" mass="39540">MKHACVRYAYTLVAVAATGLLPAQALATPGSGAATSTTAAAGDTRTKAQAANDSARVRRISKYDPRALVRTSALAAWISEHGDTAIVRFLYAGGMVQAIEWAERSGQRNLDFAQRVMKTHLPEYSPNVHAAAKAAVNGDDAARERFARTGYAQAKDLDQKRHRDQVAKEEQIKEADRQFVRQWGLAAPGPQVRAAAEWALRPHAQDGDIVEFLRFDWISAAALDRDVYRTDSVTRDQQAHRQLADLVAAAHAAEAAEAAASEEMKEQAQQARKQAWGAAAETARRTETGWLAEAERSAAQARHWQEVAAHAATALNSPTWQALAAPARANQRDWADEQGWSDEQRRYWTAQVVDAEAGQNR</sequence>
<reference evidence="3 4" key="1">
    <citation type="submission" date="2021-03" db="EMBL/GenBank/DDBJ databases">
        <title>Sequencing the genomes of 1000 actinobacteria strains.</title>
        <authorList>
            <person name="Klenk H.-P."/>
        </authorList>
    </citation>
    <scope>NUCLEOTIDE SEQUENCE [LARGE SCALE GENOMIC DNA]</scope>
    <source>
        <strain evidence="3 4">DSM 44580</strain>
    </source>
</reference>
<feature type="signal peptide" evidence="2">
    <location>
        <begin position="1"/>
        <end position="27"/>
    </location>
</feature>
<feature type="chain" id="PRO_5046739028" evidence="2">
    <location>
        <begin position="28"/>
        <end position="361"/>
    </location>
</feature>
<organism evidence="3 4">
    <name type="scientific">Crossiella equi</name>
    <dbReference type="NCBI Taxonomy" id="130796"/>
    <lineage>
        <taxon>Bacteria</taxon>
        <taxon>Bacillati</taxon>
        <taxon>Actinomycetota</taxon>
        <taxon>Actinomycetes</taxon>
        <taxon>Pseudonocardiales</taxon>
        <taxon>Pseudonocardiaceae</taxon>
        <taxon>Crossiella</taxon>
    </lineage>
</organism>
<evidence type="ECO:0000256" key="2">
    <source>
        <dbReference type="SAM" id="SignalP"/>
    </source>
</evidence>
<accession>A0ABS5ACE3</accession>
<gene>
    <name evidence="3" type="ORF">JOF53_003123</name>
</gene>
<dbReference type="Proteomes" id="UP001519363">
    <property type="component" value="Unassembled WGS sequence"/>
</dbReference>
<dbReference type="EMBL" id="JAGIOO010000001">
    <property type="protein sequence ID" value="MBP2474251.1"/>
    <property type="molecule type" value="Genomic_DNA"/>
</dbReference>
<evidence type="ECO:0000256" key="1">
    <source>
        <dbReference type="SAM" id="MobiDB-lite"/>
    </source>
</evidence>
<feature type="region of interest" description="Disordered" evidence="1">
    <location>
        <begin position="259"/>
        <end position="281"/>
    </location>
</feature>
<feature type="region of interest" description="Disordered" evidence="1">
    <location>
        <begin position="324"/>
        <end position="345"/>
    </location>
</feature>
<proteinExistence type="predicted"/>